<sequence>MKSIINRTAPQKYKVDAELSLADTYAALEFYYHNNGMYTLLQQDLIANGIWTEGMLGLRNPAHRVVEFYVAKLWPGQLSAALPIVTENKRIVEPIQQVWKWSNWGVKKQPAARWFSNFGDLFIKVASNGSAGVPADKVFHQLLKPAYVTDMRADERDYLTFVRIDIPQSRMVDGRWKSFYHTEIWNKATQLYQRWESDGPNVGIERLGAAIETKQFSDFAIDFIPIVHAKFQDIGEPRGMGAFTHALDKIDEANRMATRLHQLLYRFNDVLWAISANAMDASGRPLPAPMVDMNGKPQSDDGTTTIGTGTKVARMPGNSDIKSLVPDLKYADALAILQDHMKELEADLPEMAYYRLRDQSKDLSGKAIRYLLSDAIDKVLEARGNAETALARADAMALTMGVKLGLFKGIGEYEAGDFDHNFGERSIIPLSDSEKRENAEADYRLGASKKTLLTSLGYDAKTELAERKEENTALGNGLLAAFDKGDEDIA</sequence>
<accession>A0A0S7BK58</accession>
<proteinExistence type="predicted"/>
<name>A0A0S7BK58_9CHLR</name>
<evidence type="ECO:0000313" key="2">
    <source>
        <dbReference type="Proteomes" id="UP000055060"/>
    </source>
</evidence>
<gene>
    <name evidence="1" type="ORF">LARV_02665</name>
</gene>
<reference evidence="1" key="1">
    <citation type="submission" date="2015-07" db="EMBL/GenBank/DDBJ databases">
        <title>Draft Genome Sequences of Anaerolinea thermolimosa IMO-1, Bellilinea caldifistulae GOMI-1, Leptolinea tardivitalis YMTK-2, Levilinea saccharolytica KIBI-1,Longilinea arvoryzae KOME-1, Previously Described as Members of the Anaerolineaceae (Chloroflexi).</title>
        <authorList>
            <person name="Sekiguchi Y."/>
            <person name="Ohashi A."/>
            <person name="Matsuura N."/>
            <person name="Tourlousse M.D."/>
        </authorList>
    </citation>
    <scope>NUCLEOTIDE SEQUENCE [LARGE SCALE GENOMIC DNA]</scope>
    <source>
        <strain evidence="1">KOME-1</strain>
    </source>
</reference>
<dbReference type="Proteomes" id="UP000055060">
    <property type="component" value="Unassembled WGS sequence"/>
</dbReference>
<dbReference type="RefSeq" id="WP_075074109.1">
    <property type="nucleotide sequence ID" value="NZ_DF967972.1"/>
</dbReference>
<evidence type="ECO:0000313" key="1">
    <source>
        <dbReference type="EMBL" id="GAP14886.1"/>
    </source>
</evidence>
<dbReference type="EMBL" id="DF967972">
    <property type="protein sequence ID" value="GAP14886.1"/>
    <property type="molecule type" value="Genomic_DNA"/>
</dbReference>
<dbReference type="STRING" id="360412.LARV_02665"/>
<keyword evidence="2" id="KW-1185">Reference proteome</keyword>
<dbReference type="OrthoDB" id="9856207at2"/>
<protein>
    <submittedName>
        <fullName evidence="1">Phage portal protein, SPP1 Gp6-like</fullName>
    </submittedName>
</protein>
<organism evidence="1">
    <name type="scientific">Longilinea arvoryzae</name>
    <dbReference type="NCBI Taxonomy" id="360412"/>
    <lineage>
        <taxon>Bacteria</taxon>
        <taxon>Bacillati</taxon>
        <taxon>Chloroflexota</taxon>
        <taxon>Anaerolineae</taxon>
        <taxon>Anaerolineales</taxon>
        <taxon>Anaerolineaceae</taxon>
        <taxon>Longilinea</taxon>
    </lineage>
</organism>
<dbReference type="AlphaFoldDB" id="A0A0S7BK58"/>